<gene>
    <name evidence="2" type="ORF">AVEN_154894_1</name>
</gene>
<feature type="region of interest" description="Disordered" evidence="1">
    <location>
        <begin position="57"/>
        <end position="85"/>
    </location>
</feature>
<proteinExistence type="predicted"/>
<comment type="caution">
    <text evidence="2">The sequence shown here is derived from an EMBL/GenBank/DDBJ whole genome shotgun (WGS) entry which is preliminary data.</text>
</comment>
<dbReference type="OrthoDB" id="9979538at2759"/>
<protein>
    <recommendedName>
        <fullName evidence="4">DUF4817 domain-containing protein</fullName>
    </recommendedName>
</protein>
<evidence type="ECO:0000256" key="1">
    <source>
        <dbReference type="SAM" id="MobiDB-lite"/>
    </source>
</evidence>
<evidence type="ECO:0000313" key="2">
    <source>
        <dbReference type="EMBL" id="GBL75554.1"/>
    </source>
</evidence>
<evidence type="ECO:0008006" key="4">
    <source>
        <dbReference type="Google" id="ProtNLM"/>
    </source>
</evidence>
<name>A0A4Y2A9G0_ARAVE</name>
<dbReference type="Proteomes" id="UP000499080">
    <property type="component" value="Unassembled WGS sequence"/>
</dbReference>
<sequence length="85" mass="9595">MLRLPDQALLIKLFYMNSLSATVALRKFRASKKLKARKGSTPYPGILKLVQRFQETSRLETSRPFSTKGSDVMEDMVAESSEGNK</sequence>
<reference evidence="2 3" key="1">
    <citation type="journal article" date="2019" name="Sci. Rep.">
        <title>Orb-weaving spider Araneus ventricosus genome elucidates the spidroin gene catalogue.</title>
        <authorList>
            <person name="Kono N."/>
            <person name="Nakamura H."/>
            <person name="Ohtoshi R."/>
            <person name="Moran D.A.P."/>
            <person name="Shinohara A."/>
            <person name="Yoshida Y."/>
            <person name="Fujiwara M."/>
            <person name="Mori M."/>
            <person name="Tomita M."/>
            <person name="Arakawa K."/>
        </authorList>
    </citation>
    <scope>NUCLEOTIDE SEQUENCE [LARGE SCALE GENOMIC DNA]</scope>
</reference>
<evidence type="ECO:0000313" key="3">
    <source>
        <dbReference type="Proteomes" id="UP000499080"/>
    </source>
</evidence>
<keyword evidence="3" id="KW-1185">Reference proteome</keyword>
<dbReference type="EMBL" id="BGPR01000008">
    <property type="protein sequence ID" value="GBL75554.1"/>
    <property type="molecule type" value="Genomic_DNA"/>
</dbReference>
<dbReference type="AlphaFoldDB" id="A0A4Y2A9G0"/>
<accession>A0A4Y2A9G0</accession>
<organism evidence="2 3">
    <name type="scientific">Araneus ventricosus</name>
    <name type="common">Orbweaver spider</name>
    <name type="synonym">Epeira ventricosa</name>
    <dbReference type="NCBI Taxonomy" id="182803"/>
    <lineage>
        <taxon>Eukaryota</taxon>
        <taxon>Metazoa</taxon>
        <taxon>Ecdysozoa</taxon>
        <taxon>Arthropoda</taxon>
        <taxon>Chelicerata</taxon>
        <taxon>Arachnida</taxon>
        <taxon>Araneae</taxon>
        <taxon>Araneomorphae</taxon>
        <taxon>Entelegynae</taxon>
        <taxon>Araneoidea</taxon>
        <taxon>Araneidae</taxon>
        <taxon>Araneus</taxon>
    </lineage>
</organism>